<feature type="domain" description="HD" evidence="1">
    <location>
        <begin position="247"/>
        <end position="369"/>
    </location>
</feature>
<dbReference type="KEGG" id="cts:Ctha_1456"/>
<dbReference type="CDD" id="cd00077">
    <property type="entry name" value="HDc"/>
    <property type="match status" value="2"/>
</dbReference>
<dbReference type="Proteomes" id="UP000001208">
    <property type="component" value="Chromosome"/>
</dbReference>
<gene>
    <name evidence="3" type="ordered locus">Ctha_1456</name>
</gene>
<keyword evidence="3" id="KW-0378">Hydrolase</keyword>
<feature type="domain" description="HD-GYP" evidence="2">
    <location>
        <begin position="225"/>
        <end position="421"/>
    </location>
</feature>
<protein>
    <submittedName>
        <fullName evidence="3">Metal dependent phosphohydrolase</fullName>
    </submittedName>
</protein>
<dbReference type="PANTHER" id="PTHR43155">
    <property type="entry name" value="CYCLIC DI-GMP PHOSPHODIESTERASE PA4108-RELATED"/>
    <property type="match status" value="1"/>
</dbReference>
<dbReference type="PANTHER" id="PTHR43155:SF1">
    <property type="entry name" value="3'3'-CGAMP-SPECIFIC PHOSPHODIESTERASE 1"/>
    <property type="match status" value="1"/>
</dbReference>
<evidence type="ECO:0000259" key="1">
    <source>
        <dbReference type="PROSITE" id="PS51831"/>
    </source>
</evidence>
<proteinExistence type="predicted"/>
<dbReference type="Pfam" id="PF01966">
    <property type="entry name" value="HD"/>
    <property type="match status" value="1"/>
</dbReference>
<dbReference type="OrthoDB" id="1490554at2"/>
<dbReference type="STRING" id="517418.Ctha_1456"/>
<dbReference type="GO" id="GO:0016787">
    <property type="term" value="F:hydrolase activity"/>
    <property type="evidence" value="ECO:0007669"/>
    <property type="project" value="UniProtKB-KW"/>
</dbReference>
<dbReference type="EMBL" id="CP001100">
    <property type="protein sequence ID" value="ACF13915.1"/>
    <property type="molecule type" value="Genomic_DNA"/>
</dbReference>
<dbReference type="InterPro" id="IPR003607">
    <property type="entry name" value="HD/PDEase_dom"/>
</dbReference>
<dbReference type="Pfam" id="PF13487">
    <property type="entry name" value="HD_5"/>
    <property type="match status" value="1"/>
</dbReference>
<dbReference type="SUPFAM" id="SSF109604">
    <property type="entry name" value="HD-domain/PDEase-like"/>
    <property type="match status" value="2"/>
</dbReference>
<dbReference type="AlphaFoldDB" id="B3QRW2"/>
<dbReference type="Gene3D" id="1.10.3210.10">
    <property type="entry name" value="Hypothetical protein af1432"/>
    <property type="match status" value="2"/>
</dbReference>
<keyword evidence="4" id="KW-1185">Reference proteome</keyword>
<dbReference type="InterPro" id="IPR037522">
    <property type="entry name" value="HD_GYP_dom"/>
</dbReference>
<reference evidence="3 4" key="1">
    <citation type="submission" date="2008-06" db="EMBL/GenBank/DDBJ databases">
        <title>Complete sequence of Chloroherpeton thalassium ATCC 35110.</title>
        <authorList>
            <consortium name="US DOE Joint Genome Institute"/>
            <person name="Lucas S."/>
            <person name="Copeland A."/>
            <person name="Lapidus A."/>
            <person name="Glavina del Rio T."/>
            <person name="Dalin E."/>
            <person name="Tice H."/>
            <person name="Bruce D."/>
            <person name="Goodwin L."/>
            <person name="Pitluck S."/>
            <person name="Schmutz J."/>
            <person name="Larimer F."/>
            <person name="Land M."/>
            <person name="Hauser L."/>
            <person name="Kyrpides N."/>
            <person name="Mikhailova N."/>
            <person name="Liu Z."/>
            <person name="Li T."/>
            <person name="Zhao F."/>
            <person name="Overmann J."/>
            <person name="Bryant D.A."/>
            <person name="Richardson P."/>
        </authorList>
    </citation>
    <scope>NUCLEOTIDE SEQUENCE [LARGE SCALE GENOMIC DNA]</scope>
    <source>
        <strain evidence="4">ATCC 35110 / GB-78</strain>
    </source>
</reference>
<dbReference type="PROSITE" id="PS51831">
    <property type="entry name" value="HD"/>
    <property type="match status" value="1"/>
</dbReference>
<dbReference type="eggNOG" id="COG2206">
    <property type="taxonomic scope" value="Bacteria"/>
</dbReference>
<evidence type="ECO:0000313" key="3">
    <source>
        <dbReference type="EMBL" id="ACF13915.1"/>
    </source>
</evidence>
<dbReference type="InterPro" id="IPR006674">
    <property type="entry name" value="HD_domain"/>
</dbReference>
<dbReference type="InterPro" id="IPR006675">
    <property type="entry name" value="HDIG_dom"/>
</dbReference>
<dbReference type="NCBIfam" id="TIGR00277">
    <property type="entry name" value="HDIG"/>
    <property type="match status" value="1"/>
</dbReference>
<accession>B3QRW2</accession>
<sequence>MNNLNTVGVETRELQVDLRQTIYALSNALDLVGIDEVRHGKRVGYMAMQCAAKLELEVLDANDAFEIGLLHDCGVSSSRVHRALVEQHDWPDSQVHCQIGYKLLKDFPPLAHMALPILYHHTYWNELSSLDLPAKTKLFANLIHLVDRVDAFSAGHLGNGILLNVRHAREFIEAGRGICFSPVLVDAFMDASSTQAFWLTMEERHLMNYITDLDKHYQSHHTLISLDELEQLARLFSRIIDAKSQFTVAHSIGVAHLSCYLAKLCGLSKENSKKIEAAALLHDIGKLHVPDEILEKPGPLNAQERAIIEQHSFETYEILRRISGIEDIAKWAAFHHETVSGNGYPFRAHIEELDIEARIIAVADIFQALAQDRPYREGLALKEILRIMNALVEKGNLDESLVALVNENALACYHEATRTDI</sequence>
<dbReference type="HOGENOM" id="CLU_040286_2_0_10"/>
<dbReference type="RefSeq" id="WP_012499999.1">
    <property type="nucleotide sequence ID" value="NC_011026.1"/>
</dbReference>
<dbReference type="PROSITE" id="PS51832">
    <property type="entry name" value="HD_GYP"/>
    <property type="match status" value="1"/>
</dbReference>
<name>B3QRW2_CHLT3</name>
<organism evidence="3 4">
    <name type="scientific">Chloroherpeton thalassium (strain ATCC 35110 / GB-78)</name>
    <dbReference type="NCBI Taxonomy" id="517418"/>
    <lineage>
        <taxon>Bacteria</taxon>
        <taxon>Pseudomonadati</taxon>
        <taxon>Chlorobiota</taxon>
        <taxon>Chlorobiia</taxon>
        <taxon>Chlorobiales</taxon>
        <taxon>Chloroherpetonaceae</taxon>
        <taxon>Chloroherpeton</taxon>
    </lineage>
</organism>
<dbReference type="eggNOG" id="COG3437">
    <property type="taxonomic scope" value="Bacteria"/>
</dbReference>
<evidence type="ECO:0000313" key="4">
    <source>
        <dbReference type="Proteomes" id="UP000001208"/>
    </source>
</evidence>
<dbReference type="SMART" id="SM00471">
    <property type="entry name" value="HDc"/>
    <property type="match status" value="2"/>
</dbReference>
<evidence type="ECO:0000259" key="2">
    <source>
        <dbReference type="PROSITE" id="PS51832"/>
    </source>
</evidence>